<evidence type="ECO:0000313" key="2">
    <source>
        <dbReference type="Proteomes" id="UP000235371"/>
    </source>
</evidence>
<evidence type="ECO:0000313" key="1">
    <source>
        <dbReference type="EMBL" id="PMD54984.1"/>
    </source>
</evidence>
<sequence length="57" mass="6596">FLIIKKITRTYKLINTAIKINSVTLQDANLPLSTNEISEEFTKYTYTSLINFFSGYN</sequence>
<dbReference type="AlphaFoldDB" id="A0A2J6SW32"/>
<gene>
    <name evidence="1" type="ORF">K444DRAFT_538865</name>
</gene>
<dbReference type="GeneID" id="36583657"/>
<organism evidence="1 2">
    <name type="scientific">Hyaloscypha bicolor E</name>
    <dbReference type="NCBI Taxonomy" id="1095630"/>
    <lineage>
        <taxon>Eukaryota</taxon>
        <taxon>Fungi</taxon>
        <taxon>Dikarya</taxon>
        <taxon>Ascomycota</taxon>
        <taxon>Pezizomycotina</taxon>
        <taxon>Leotiomycetes</taxon>
        <taxon>Helotiales</taxon>
        <taxon>Hyaloscyphaceae</taxon>
        <taxon>Hyaloscypha</taxon>
        <taxon>Hyaloscypha bicolor</taxon>
    </lineage>
</organism>
<dbReference type="OrthoDB" id="5425374at2759"/>
<proteinExistence type="predicted"/>
<dbReference type="Proteomes" id="UP000235371">
    <property type="component" value="Unassembled WGS sequence"/>
</dbReference>
<keyword evidence="2" id="KW-1185">Reference proteome</keyword>
<dbReference type="RefSeq" id="XP_024731888.1">
    <property type="nucleotide sequence ID" value="XM_024875577.1"/>
</dbReference>
<reference evidence="1 2" key="1">
    <citation type="submission" date="2016-04" db="EMBL/GenBank/DDBJ databases">
        <title>A degradative enzymes factory behind the ericoid mycorrhizal symbiosis.</title>
        <authorList>
            <consortium name="DOE Joint Genome Institute"/>
            <person name="Martino E."/>
            <person name="Morin E."/>
            <person name="Grelet G."/>
            <person name="Kuo A."/>
            <person name="Kohler A."/>
            <person name="Daghino S."/>
            <person name="Barry K."/>
            <person name="Choi C."/>
            <person name="Cichocki N."/>
            <person name="Clum A."/>
            <person name="Copeland A."/>
            <person name="Hainaut M."/>
            <person name="Haridas S."/>
            <person name="Labutti K."/>
            <person name="Lindquist E."/>
            <person name="Lipzen A."/>
            <person name="Khouja H.-R."/>
            <person name="Murat C."/>
            <person name="Ohm R."/>
            <person name="Olson A."/>
            <person name="Spatafora J."/>
            <person name="Veneault-Fourrey C."/>
            <person name="Henrissat B."/>
            <person name="Grigoriev I."/>
            <person name="Martin F."/>
            <person name="Perotto S."/>
        </authorList>
    </citation>
    <scope>NUCLEOTIDE SEQUENCE [LARGE SCALE GENOMIC DNA]</scope>
    <source>
        <strain evidence="1 2">E</strain>
    </source>
</reference>
<dbReference type="InParanoid" id="A0A2J6SW32"/>
<feature type="non-terminal residue" evidence="1">
    <location>
        <position position="1"/>
    </location>
</feature>
<accession>A0A2J6SW32</accession>
<name>A0A2J6SW32_9HELO</name>
<dbReference type="EMBL" id="KZ613856">
    <property type="protein sequence ID" value="PMD54984.1"/>
    <property type="molecule type" value="Genomic_DNA"/>
</dbReference>
<protein>
    <submittedName>
        <fullName evidence="1">Uncharacterized protein</fullName>
    </submittedName>
</protein>